<feature type="non-terminal residue" evidence="2">
    <location>
        <position position="102"/>
    </location>
</feature>
<reference evidence="2" key="1">
    <citation type="journal article" date="2019" name="Sci. Rep.">
        <title>Draft genome of Tanacetum cinerariifolium, the natural source of mosquito coil.</title>
        <authorList>
            <person name="Yamashiro T."/>
            <person name="Shiraishi A."/>
            <person name="Satake H."/>
            <person name="Nakayama K."/>
        </authorList>
    </citation>
    <scope>NUCLEOTIDE SEQUENCE</scope>
</reference>
<dbReference type="EMBL" id="BKCJ011794717">
    <property type="protein sequence ID" value="GFD53476.1"/>
    <property type="molecule type" value="Genomic_DNA"/>
</dbReference>
<comment type="caution">
    <text evidence="2">The sequence shown here is derived from an EMBL/GenBank/DDBJ whole genome shotgun (WGS) entry which is preliminary data.</text>
</comment>
<gene>
    <name evidence="2" type="ORF">Tci_925445</name>
</gene>
<sequence length="102" mass="11876">LAPQSELDEDELAEEEREEFVDAPVSQIDEADVRHASESGGEAESNDRFRAPRSSSSSSDPRWRKRIESSLIKLTTEVAALREQLETRRFLNYQRKHSWWGW</sequence>
<proteinExistence type="predicted"/>
<evidence type="ECO:0000256" key="1">
    <source>
        <dbReference type="SAM" id="MobiDB-lite"/>
    </source>
</evidence>
<feature type="region of interest" description="Disordered" evidence="1">
    <location>
        <begin position="1"/>
        <end position="63"/>
    </location>
</feature>
<protein>
    <submittedName>
        <fullName evidence="2">Uncharacterized protein</fullName>
    </submittedName>
</protein>
<feature type="non-terminal residue" evidence="2">
    <location>
        <position position="1"/>
    </location>
</feature>
<dbReference type="AlphaFoldDB" id="A0A699X6R0"/>
<organism evidence="2">
    <name type="scientific">Tanacetum cinerariifolium</name>
    <name type="common">Dalmatian daisy</name>
    <name type="synonym">Chrysanthemum cinerariifolium</name>
    <dbReference type="NCBI Taxonomy" id="118510"/>
    <lineage>
        <taxon>Eukaryota</taxon>
        <taxon>Viridiplantae</taxon>
        <taxon>Streptophyta</taxon>
        <taxon>Embryophyta</taxon>
        <taxon>Tracheophyta</taxon>
        <taxon>Spermatophyta</taxon>
        <taxon>Magnoliopsida</taxon>
        <taxon>eudicotyledons</taxon>
        <taxon>Gunneridae</taxon>
        <taxon>Pentapetalae</taxon>
        <taxon>asterids</taxon>
        <taxon>campanulids</taxon>
        <taxon>Asterales</taxon>
        <taxon>Asteraceae</taxon>
        <taxon>Asteroideae</taxon>
        <taxon>Anthemideae</taxon>
        <taxon>Anthemidinae</taxon>
        <taxon>Tanacetum</taxon>
    </lineage>
</organism>
<evidence type="ECO:0000313" key="2">
    <source>
        <dbReference type="EMBL" id="GFD53476.1"/>
    </source>
</evidence>
<feature type="compositionally biased region" description="Acidic residues" evidence="1">
    <location>
        <begin position="1"/>
        <end position="21"/>
    </location>
</feature>
<name>A0A699X6R0_TANCI</name>
<accession>A0A699X6R0</accession>